<keyword evidence="2" id="KW-1185">Reference proteome</keyword>
<evidence type="ECO:0000313" key="3">
    <source>
        <dbReference type="WBParaSite" id="HPLM_0001778301-mRNA-1"/>
    </source>
</evidence>
<dbReference type="WBParaSite" id="HPLM_0001778301-mRNA-1">
    <property type="protein sequence ID" value="HPLM_0001778301-mRNA-1"/>
    <property type="gene ID" value="HPLM_0001778301"/>
</dbReference>
<reference evidence="1 2" key="2">
    <citation type="submission" date="2018-11" db="EMBL/GenBank/DDBJ databases">
        <authorList>
            <consortium name="Pathogen Informatics"/>
        </authorList>
    </citation>
    <scope>NUCLEOTIDE SEQUENCE [LARGE SCALE GENOMIC DNA]</scope>
    <source>
        <strain evidence="1 2">MHpl1</strain>
    </source>
</reference>
<dbReference type="OrthoDB" id="5860645at2759"/>
<gene>
    <name evidence="1" type="ORF">HPLM_LOCUS17775</name>
</gene>
<protein>
    <submittedName>
        <fullName evidence="1 3">Uncharacterized protein</fullName>
    </submittedName>
</protein>
<proteinExistence type="predicted"/>
<evidence type="ECO:0000313" key="1">
    <source>
        <dbReference type="EMBL" id="VDO66881.1"/>
    </source>
</evidence>
<sequence length="181" mass="20629">MEIASECTAECISPGERSVIVAAKVALTRQSFLFLKRCKATDILPRFILNKELGSVSDLPDKHPRIKNIYRSLLNVVIREKQHLLYSMLLKCKAKKESCRRLLSEEVWRRIEGESKRLCDLICSDAKATLCAKYDSLWDAQRVRNSDNDHFSSNCNLSEQHSPQQPNIILEKARVIVVGDA</sequence>
<dbReference type="EMBL" id="UZAF01020145">
    <property type="protein sequence ID" value="VDO66881.1"/>
    <property type="molecule type" value="Genomic_DNA"/>
</dbReference>
<dbReference type="Proteomes" id="UP000268014">
    <property type="component" value="Unassembled WGS sequence"/>
</dbReference>
<evidence type="ECO:0000313" key="2">
    <source>
        <dbReference type="Proteomes" id="UP000268014"/>
    </source>
</evidence>
<organism evidence="3">
    <name type="scientific">Haemonchus placei</name>
    <name type="common">Barber's pole worm</name>
    <dbReference type="NCBI Taxonomy" id="6290"/>
    <lineage>
        <taxon>Eukaryota</taxon>
        <taxon>Metazoa</taxon>
        <taxon>Ecdysozoa</taxon>
        <taxon>Nematoda</taxon>
        <taxon>Chromadorea</taxon>
        <taxon>Rhabditida</taxon>
        <taxon>Rhabditina</taxon>
        <taxon>Rhabditomorpha</taxon>
        <taxon>Strongyloidea</taxon>
        <taxon>Trichostrongylidae</taxon>
        <taxon>Haemonchus</taxon>
    </lineage>
</organism>
<accession>A0A0N4X0J6</accession>
<dbReference type="AlphaFoldDB" id="A0A0N4X0J6"/>
<name>A0A0N4X0J6_HAEPC</name>
<dbReference type="STRING" id="6290.A0A0N4X0J6"/>
<reference evidence="3" key="1">
    <citation type="submission" date="2017-02" db="UniProtKB">
        <authorList>
            <consortium name="WormBaseParasite"/>
        </authorList>
    </citation>
    <scope>IDENTIFICATION</scope>
</reference>